<dbReference type="EMBL" id="BGPR01000071">
    <property type="protein sequence ID" value="GBL90439.1"/>
    <property type="molecule type" value="Genomic_DNA"/>
</dbReference>
<sequence>MRHTKPNVVFSELMTLAMPQEQFLSNDCNKGRLIAMLSVKLKSEGFSVTHATEDADNLIVNSATVVGSEEHKCAALVGEYIDLSSYSQH</sequence>
<keyword evidence="2" id="KW-1185">Reference proteome</keyword>
<evidence type="ECO:0000313" key="2">
    <source>
        <dbReference type="Proteomes" id="UP000499080"/>
    </source>
</evidence>
<comment type="caution">
    <text evidence="1">The sequence shown here is derived from an EMBL/GenBank/DDBJ whole genome shotgun (WGS) entry which is preliminary data.</text>
</comment>
<organism evidence="1 2">
    <name type="scientific">Araneus ventricosus</name>
    <name type="common">Orbweaver spider</name>
    <name type="synonym">Epeira ventricosa</name>
    <dbReference type="NCBI Taxonomy" id="182803"/>
    <lineage>
        <taxon>Eukaryota</taxon>
        <taxon>Metazoa</taxon>
        <taxon>Ecdysozoa</taxon>
        <taxon>Arthropoda</taxon>
        <taxon>Chelicerata</taxon>
        <taxon>Arachnida</taxon>
        <taxon>Araneae</taxon>
        <taxon>Araneomorphae</taxon>
        <taxon>Entelegynae</taxon>
        <taxon>Araneoidea</taxon>
        <taxon>Araneidae</taxon>
        <taxon>Araneus</taxon>
    </lineage>
</organism>
<dbReference type="AlphaFoldDB" id="A0A4Y2BFV6"/>
<accession>A0A4Y2BFV6</accession>
<evidence type="ECO:0000313" key="1">
    <source>
        <dbReference type="EMBL" id="GBL90439.1"/>
    </source>
</evidence>
<reference evidence="1 2" key="1">
    <citation type="journal article" date="2019" name="Sci. Rep.">
        <title>Orb-weaving spider Araneus ventricosus genome elucidates the spidroin gene catalogue.</title>
        <authorList>
            <person name="Kono N."/>
            <person name="Nakamura H."/>
            <person name="Ohtoshi R."/>
            <person name="Moran D.A.P."/>
            <person name="Shinohara A."/>
            <person name="Yoshida Y."/>
            <person name="Fujiwara M."/>
            <person name="Mori M."/>
            <person name="Tomita M."/>
            <person name="Arakawa K."/>
        </authorList>
    </citation>
    <scope>NUCLEOTIDE SEQUENCE [LARGE SCALE GENOMIC DNA]</scope>
</reference>
<gene>
    <name evidence="1" type="ORF">AVEN_178864_1</name>
</gene>
<protein>
    <submittedName>
        <fullName evidence="1">Uncharacterized protein</fullName>
    </submittedName>
</protein>
<dbReference type="Proteomes" id="UP000499080">
    <property type="component" value="Unassembled WGS sequence"/>
</dbReference>
<proteinExistence type="predicted"/>
<name>A0A4Y2BFV6_ARAVE</name>